<dbReference type="PROSITE" id="PS51257">
    <property type="entry name" value="PROKAR_LIPOPROTEIN"/>
    <property type="match status" value="1"/>
</dbReference>
<organism evidence="2 3">
    <name type="scientific">Mucilaginibacter mali</name>
    <dbReference type="NCBI Taxonomy" id="2740462"/>
    <lineage>
        <taxon>Bacteria</taxon>
        <taxon>Pseudomonadati</taxon>
        <taxon>Bacteroidota</taxon>
        <taxon>Sphingobacteriia</taxon>
        <taxon>Sphingobacteriales</taxon>
        <taxon>Sphingobacteriaceae</taxon>
        <taxon>Mucilaginibacter</taxon>
    </lineage>
</organism>
<feature type="chain" id="PRO_5029006122" description="Lipocalin-like domain-containing protein" evidence="1">
    <location>
        <begin position="20"/>
        <end position="133"/>
    </location>
</feature>
<evidence type="ECO:0000313" key="3">
    <source>
        <dbReference type="Proteomes" id="UP000505355"/>
    </source>
</evidence>
<keyword evidence="3" id="KW-1185">Reference proteome</keyword>
<name>A0A7D4QEM0_9SPHI</name>
<gene>
    <name evidence="2" type="ORF">HQ865_08160</name>
</gene>
<dbReference type="EMBL" id="CP054139">
    <property type="protein sequence ID" value="QKJ29732.1"/>
    <property type="molecule type" value="Genomic_DNA"/>
</dbReference>
<protein>
    <recommendedName>
        <fullName evidence="4">Lipocalin-like domain-containing protein</fullName>
    </recommendedName>
</protein>
<evidence type="ECO:0000313" key="2">
    <source>
        <dbReference type="EMBL" id="QKJ29732.1"/>
    </source>
</evidence>
<proteinExistence type="predicted"/>
<accession>A0A7D4QEM0</accession>
<feature type="signal peptide" evidence="1">
    <location>
        <begin position="1"/>
        <end position="19"/>
    </location>
</feature>
<evidence type="ECO:0000256" key="1">
    <source>
        <dbReference type="SAM" id="SignalP"/>
    </source>
</evidence>
<sequence length="133" mass="14852">MIKKTLLFFCGGLLLLATACKHSIKPEALYGNWKYIKVDKPRGDAADTVSAMDLEEQKPEISFSAEKQLVIQWGGKVLSHGTFVVAGDNINYTEQLPDGKTRTFPFWVSKLDDKNIVFETLDKDGSRVTAVKK</sequence>
<dbReference type="RefSeq" id="WP_173414424.1">
    <property type="nucleotide sequence ID" value="NZ_CP054139.1"/>
</dbReference>
<dbReference type="Proteomes" id="UP000505355">
    <property type="component" value="Chromosome"/>
</dbReference>
<keyword evidence="1" id="KW-0732">Signal</keyword>
<dbReference type="KEGG" id="mmab:HQ865_08160"/>
<reference evidence="2 3" key="1">
    <citation type="submission" date="2020-05" db="EMBL/GenBank/DDBJ databases">
        <title>Mucilaginibacter mali sp. nov.</title>
        <authorList>
            <person name="Kim H.S."/>
            <person name="Lee K.C."/>
            <person name="Suh M.K."/>
            <person name="Kim J.-S."/>
            <person name="Han K.-I."/>
            <person name="Eom M.K."/>
            <person name="Shin Y.K."/>
            <person name="Lee J.-S."/>
        </authorList>
    </citation>
    <scope>NUCLEOTIDE SEQUENCE [LARGE SCALE GENOMIC DNA]</scope>
    <source>
        <strain evidence="2 3">G2-14</strain>
    </source>
</reference>
<dbReference type="AlphaFoldDB" id="A0A7D4QEM0"/>
<evidence type="ECO:0008006" key="4">
    <source>
        <dbReference type="Google" id="ProtNLM"/>
    </source>
</evidence>